<gene>
    <name evidence="1" type="ORF">UFOPK3547_01513</name>
</gene>
<organism evidence="1">
    <name type="scientific">freshwater metagenome</name>
    <dbReference type="NCBI Taxonomy" id="449393"/>
    <lineage>
        <taxon>unclassified sequences</taxon>
        <taxon>metagenomes</taxon>
        <taxon>ecological metagenomes</taxon>
    </lineage>
</organism>
<reference evidence="1" key="1">
    <citation type="submission" date="2020-05" db="EMBL/GenBank/DDBJ databases">
        <authorList>
            <person name="Chiriac C."/>
            <person name="Salcher M."/>
            <person name="Ghai R."/>
            <person name="Kavagutti S V."/>
        </authorList>
    </citation>
    <scope>NUCLEOTIDE SEQUENCE</scope>
</reference>
<dbReference type="EMBL" id="CAESAN010000159">
    <property type="protein sequence ID" value="CAB4346905.1"/>
    <property type="molecule type" value="Genomic_DNA"/>
</dbReference>
<name>A0A6J5ZXT5_9ZZZZ</name>
<sequence>MCNGDDGAFVLGEVALKPADRFGIEVVGRLVQQQQVGCRQQQAAQRHAPALAAGERRHIGVAWRQSQRVHRVLQLGVEAPRVGCVDLCLQLAELLGGLVGVVGCEFVEAVEQGARFGDSHFDVALDVLLGIELRLLLEQAYAGAGSQIGIAAVVIVVAGHDLQDARLARAVVTEHADLGARIERKRNIAEHGLIRRISLGQLVHREDVLVSHRAKR</sequence>
<dbReference type="AlphaFoldDB" id="A0A6J5ZXT5"/>
<evidence type="ECO:0000313" key="1">
    <source>
        <dbReference type="EMBL" id="CAB4346905.1"/>
    </source>
</evidence>
<dbReference type="AntiFam" id="ANF00142">
    <property type="entry name" value="Shadow ORF (opposite yadG)"/>
</dbReference>
<protein>
    <submittedName>
        <fullName evidence="1">Unannotated protein</fullName>
    </submittedName>
</protein>
<accession>A0A6J5ZXT5</accession>
<proteinExistence type="predicted"/>